<dbReference type="SUPFAM" id="SSF52087">
    <property type="entry name" value="CRAL/TRIO domain"/>
    <property type="match status" value="1"/>
</dbReference>
<dbReference type="GO" id="GO:0005737">
    <property type="term" value="C:cytoplasm"/>
    <property type="evidence" value="ECO:0007669"/>
    <property type="project" value="TreeGrafter"/>
</dbReference>
<dbReference type="WBParaSite" id="SMUV_0000985301-mRNA-1">
    <property type="protein sequence ID" value="SMUV_0000985301-mRNA-1"/>
    <property type="gene ID" value="SMUV_0000985301"/>
</dbReference>
<dbReference type="PANTHER" id="PTHR23324:SF87">
    <property type="entry name" value="CRAL-TRIO DOMAIN-CONTAINING PROTEIN C34C12.6"/>
    <property type="match status" value="1"/>
</dbReference>
<dbReference type="SMART" id="SM00516">
    <property type="entry name" value="SEC14"/>
    <property type="match status" value="1"/>
</dbReference>
<dbReference type="PROSITE" id="PS50191">
    <property type="entry name" value="CRAL_TRIO"/>
    <property type="match status" value="1"/>
</dbReference>
<dbReference type="InterPro" id="IPR036865">
    <property type="entry name" value="CRAL-TRIO_dom_sf"/>
</dbReference>
<accession>A0A0N5AY18</accession>
<protein>
    <submittedName>
        <fullName evidence="4">CRAL-TRIO domain-containing protein</fullName>
    </submittedName>
</protein>
<proteinExistence type="predicted"/>
<dbReference type="Pfam" id="PF00650">
    <property type="entry name" value="CRAL_TRIO"/>
    <property type="match status" value="1"/>
</dbReference>
<dbReference type="PROSITE" id="PS50866">
    <property type="entry name" value="GOLD"/>
    <property type="match status" value="1"/>
</dbReference>
<evidence type="ECO:0000259" key="2">
    <source>
        <dbReference type="PROSITE" id="PS50866"/>
    </source>
</evidence>
<dbReference type="Proteomes" id="UP000046393">
    <property type="component" value="Unplaced"/>
</dbReference>
<dbReference type="AlphaFoldDB" id="A0A0N5AY18"/>
<feature type="domain" description="CRAL-TRIO" evidence="1">
    <location>
        <begin position="92"/>
        <end position="273"/>
    </location>
</feature>
<evidence type="ECO:0000313" key="3">
    <source>
        <dbReference type="Proteomes" id="UP000046393"/>
    </source>
</evidence>
<dbReference type="STRING" id="451379.A0A0N5AY18"/>
<sequence>MSVYPLPAPCIGADELNLVTQLRNRLNEVLTGGIPNDLDTDLNLVRWIRGYQGNINKITEVFPVYCESRKAAGFVGENFVEEYFQLPQIKPYLKFIASSRLGDRLWFEENNAFLFVERAWSQPKEKGNFLKIVKAMKCSDYLLHCFGYSEMLLQLILRREKYQDAGKGPVQFIVLFDLSEVNLSDYLNPLSTHIRLWQLRSELWQDWYPEMVQRIFLVNPPRLISVLWKLAKLFLNEQNCKLIEIPAHKKDLLKHLPAWFVPKEFGGEFINTIPPGDESGISRRRKIVVDDHYRSHEIYKRKNIARPKPLHKEIGSGEKFVCEVEVKDGESLLWDFTANGELVFVIYACDGNDNRTMVYPQLRLASSKLPEEGILEKTTPGLYIVEFFNNTTYFNIKLDYCIVTA</sequence>
<dbReference type="PANTHER" id="PTHR23324">
    <property type="entry name" value="SEC14 RELATED PROTEIN"/>
    <property type="match status" value="1"/>
</dbReference>
<dbReference type="Gene3D" id="2.60.120.680">
    <property type="entry name" value="GOLD domain"/>
    <property type="match status" value="1"/>
</dbReference>
<feature type="domain" description="GOLD" evidence="2">
    <location>
        <begin position="307"/>
        <end position="402"/>
    </location>
</feature>
<dbReference type="InterPro" id="IPR009038">
    <property type="entry name" value="GOLD_dom"/>
</dbReference>
<dbReference type="InterPro" id="IPR051064">
    <property type="entry name" value="SEC14/CRAL-TRIO_domain"/>
</dbReference>
<keyword evidence="3" id="KW-1185">Reference proteome</keyword>
<dbReference type="CDD" id="cd00170">
    <property type="entry name" value="SEC14"/>
    <property type="match status" value="1"/>
</dbReference>
<reference evidence="4" key="1">
    <citation type="submission" date="2017-02" db="UniProtKB">
        <authorList>
            <consortium name="WormBaseParasite"/>
        </authorList>
    </citation>
    <scope>IDENTIFICATION</scope>
</reference>
<dbReference type="SUPFAM" id="SSF101576">
    <property type="entry name" value="Supernatant protein factor (SPF), C-terminal domain"/>
    <property type="match status" value="1"/>
</dbReference>
<evidence type="ECO:0000313" key="4">
    <source>
        <dbReference type="WBParaSite" id="SMUV_0000985301-mRNA-1"/>
    </source>
</evidence>
<evidence type="ECO:0000259" key="1">
    <source>
        <dbReference type="PROSITE" id="PS50191"/>
    </source>
</evidence>
<organism evidence="3 4">
    <name type="scientific">Syphacia muris</name>
    <dbReference type="NCBI Taxonomy" id="451379"/>
    <lineage>
        <taxon>Eukaryota</taxon>
        <taxon>Metazoa</taxon>
        <taxon>Ecdysozoa</taxon>
        <taxon>Nematoda</taxon>
        <taxon>Chromadorea</taxon>
        <taxon>Rhabditida</taxon>
        <taxon>Spirurina</taxon>
        <taxon>Oxyuridomorpha</taxon>
        <taxon>Oxyuroidea</taxon>
        <taxon>Oxyuridae</taxon>
        <taxon>Syphacia</taxon>
    </lineage>
</organism>
<dbReference type="InterPro" id="IPR001251">
    <property type="entry name" value="CRAL-TRIO_dom"/>
</dbReference>
<name>A0A0N5AY18_9BILA</name>
<dbReference type="InterPro" id="IPR036598">
    <property type="entry name" value="GOLD_dom_sf"/>
</dbReference>
<dbReference type="Gene3D" id="3.40.525.10">
    <property type="entry name" value="CRAL-TRIO lipid binding domain"/>
    <property type="match status" value="1"/>
</dbReference>